<sequence length="109" mass="11414">MDELNKSPDQVADDARQVGKDAVDKAKGLASDAKRVANDAVDTGRAYAKDAVNAAGKKIDAAKSQLDQTAQYLTKAINDEPVKAVLISAALSAVITALLISAVRGDNRY</sequence>
<keyword evidence="3" id="KW-1185">Reference proteome</keyword>
<dbReference type="EMBL" id="JBBKZT010000032">
    <property type="protein sequence ID" value="MEJ8852182.1"/>
    <property type="molecule type" value="Genomic_DNA"/>
</dbReference>
<reference evidence="2 3" key="1">
    <citation type="submission" date="2024-03" db="EMBL/GenBank/DDBJ databases">
        <title>Novel species of the genus Variovorax.</title>
        <authorList>
            <person name="Liu Q."/>
            <person name="Xin Y.-H."/>
        </authorList>
    </citation>
    <scope>NUCLEOTIDE SEQUENCE [LARGE SCALE GENOMIC DNA]</scope>
    <source>
        <strain evidence="2 3">KACC 18900</strain>
    </source>
</reference>
<name>A0ABU8WXC8_9BURK</name>
<protein>
    <recommendedName>
        <fullName evidence="4">DUF883 family protein</fullName>
    </recommendedName>
</protein>
<keyword evidence="1" id="KW-1133">Transmembrane helix</keyword>
<evidence type="ECO:0008006" key="4">
    <source>
        <dbReference type="Google" id="ProtNLM"/>
    </source>
</evidence>
<keyword evidence="1" id="KW-0472">Membrane</keyword>
<organism evidence="2 3">
    <name type="scientific">Variovorax rhizosphaerae</name>
    <dbReference type="NCBI Taxonomy" id="1836200"/>
    <lineage>
        <taxon>Bacteria</taxon>
        <taxon>Pseudomonadati</taxon>
        <taxon>Pseudomonadota</taxon>
        <taxon>Betaproteobacteria</taxon>
        <taxon>Burkholderiales</taxon>
        <taxon>Comamonadaceae</taxon>
        <taxon>Variovorax</taxon>
    </lineage>
</organism>
<proteinExistence type="predicted"/>
<dbReference type="Proteomes" id="UP001385892">
    <property type="component" value="Unassembled WGS sequence"/>
</dbReference>
<gene>
    <name evidence="2" type="ORF">WKW82_36520</name>
</gene>
<evidence type="ECO:0000313" key="3">
    <source>
        <dbReference type="Proteomes" id="UP001385892"/>
    </source>
</evidence>
<comment type="caution">
    <text evidence="2">The sequence shown here is derived from an EMBL/GenBank/DDBJ whole genome shotgun (WGS) entry which is preliminary data.</text>
</comment>
<feature type="transmembrane region" description="Helical" evidence="1">
    <location>
        <begin position="84"/>
        <end position="103"/>
    </location>
</feature>
<evidence type="ECO:0000313" key="2">
    <source>
        <dbReference type="EMBL" id="MEJ8852182.1"/>
    </source>
</evidence>
<accession>A0ABU8WXC8</accession>
<dbReference type="RefSeq" id="WP_340348084.1">
    <property type="nucleotide sequence ID" value="NZ_JBBKZT010000032.1"/>
</dbReference>
<evidence type="ECO:0000256" key="1">
    <source>
        <dbReference type="SAM" id="Phobius"/>
    </source>
</evidence>
<keyword evidence="1" id="KW-0812">Transmembrane</keyword>